<evidence type="ECO:0000313" key="2">
    <source>
        <dbReference type="EMBL" id="GFN01075.1"/>
    </source>
</evidence>
<keyword evidence="3" id="KW-1185">Reference proteome</keyword>
<name>A0A7J0CH26_9ACTN</name>
<dbReference type="EMBL" id="BLWC01000001">
    <property type="protein sequence ID" value="GFN01075.1"/>
    <property type="molecule type" value="Genomic_DNA"/>
</dbReference>
<feature type="compositionally biased region" description="Basic and acidic residues" evidence="1">
    <location>
        <begin position="22"/>
        <end position="42"/>
    </location>
</feature>
<accession>A0A7J0CH26</accession>
<protein>
    <submittedName>
        <fullName evidence="2">Uncharacterized protein</fullName>
    </submittedName>
</protein>
<proteinExistence type="predicted"/>
<dbReference type="Proteomes" id="UP000498980">
    <property type="component" value="Unassembled WGS sequence"/>
</dbReference>
<reference evidence="2 3" key="1">
    <citation type="submission" date="2020-05" db="EMBL/GenBank/DDBJ databases">
        <title>Whole genome shotgun sequence of Streptomyces fulvorobeus NBRC 15897.</title>
        <authorList>
            <person name="Komaki H."/>
            <person name="Tamura T."/>
        </authorList>
    </citation>
    <scope>NUCLEOTIDE SEQUENCE [LARGE SCALE GENOMIC DNA]</scope>
    <source>
        <strain evidence="2 3">NBRC 15897</strain>
    </source>
</reference>
<evidence type="ECO:0000256" key="1">
    <source>
        <dbReference type="SAM" id="MobiDB-lite"/>
    </source>
</evidence>
<gene>
    <name evidence="2" type="ORF">Sfulv_58850</name>
</gene>
<feature type="region of interest" description="Disordered" evidence="1">
    <location>
        <begin position="1"/>
        <end position="42"/>
    </location>
</feature>
<dbReference type="AlphaFoldDB" id="A0A7J0CH26"/>
<comment type="caution">
    <text evidence="2">The sequence shown here is derived from an EMBL/GenBank/DDBJ whole genome shotgun (WGS) entry which is preliminary data.</text>
</comment>
<sequence length="115" mass="12270">MATRAQAPPSGAEKTTLLPQAGREEAQGRAENVDAGRVDKRTKPPVETVLLVDTSYQGLPPSVRPTAIRQVRSAMAHCTAGRCPAPGRPVTYVFDYVFLLTPRDGSVGRLTPCAP</sequence>
<evidence type="ECO:0000313" key="3">
    <source>
        <dbReference type="Proteomes" id="UP000498980"/>
    </source>
</evidence>
<organism evidence="2 3">
    <name type="scientific">Streptomyces fulvorobeus</name>
    <dbReference type="NCBI Taxonomy" id="284028"/>
    <lineage>
        <taxon>Bacteria</taxon>
        <taxon>Bacillati</taxon>
        <taxon>Actinomycetota</taxon>
        <taxon>Actinomycetes</taxon>
        <taxon>Kitasatosporales</taxon>
        <taxon>Streptomycetaceae</taxon>
        <taxon>Streptomyces</taxon>
    </lineage>
</organism>